<gene>
    <name evidence="2" type="ORF">GOCE00092_LOCUS11513</name>
</gene>
<dbReference type="Gene3D" id="2.170.270.10">
    <property type="entry name" value="SET domain"/>
    <property type="match status" value="1"/>
</dbReference>
<feature type="domain" description="SET" evidence="1">
    <location>
        <begin position="170"/>
        <end position="328"/>
    </location>
</feature>
<organism evidence="2">
    <name type="scientific">Grammatophora oceanica</name>
    <dbReference type="NCBI Taxonomy" id="210454"/>
    <lineage>
        <taxon>Eukaryota</taxon>
        <taxon>Sar</taxon>
        <taxon>Stramenopiles</taxon>
        <taxon>Ochrophyta</taxon>
        <taxon>Bacillariophyta</taxon>
        <taxon>Fragilariophyceae</taxon>
        <taxon>Fragilariophycidae</taxon>
        <taxon>Rhabdonematales</taxon>
        <taxon>Grammatophoraceae</taxon>
        <taxon>Grammatophora</taxon>
    </lineage>
</organism>
<evidence type="ECO:0000313" key="2">
    <source>
        <dbReference type="EMBL" id="CAD9282601.1"/>
    </source>
</evidence>
<dbReference type="SMART" id="SM00317">
    <property type="entry name" value="SET"/>
    <property type="match status" value="1"/>
</dbReference>
<name>A0A7S1Y805_9STRA</name>
<dbReference type="InterPro" id="IPR001214">
    <property type="entry name" value="SET_dom"/>
</dbReference>
<dbReference type="SUPFAM" id="SSF82199">
    <property type="entry name" value="SET domain"/>
    <property type="match status" value="1"/>
</dbReference>
<dbReference type="AlphaFoldDB" id="A0A7S1Y805"/>
<protein>
    <recommendedName>
        <fullName evidence="1">SET domain-containing protein</fullName>
    </recommendedName>
</protein>
<dbReference type="EMBL" id="HBGK01022432">
    <property type="protein sequence ID" value="CAD9282601.1"/>
    <property type="molecule type" value="Transcribed_RNA"/>
</dbReference>
<proteinExistence type="predicted"/>
<sequence length="497" mass="55754">MTNADWNHGAAYHRQSLGEIPGKAHPGRGSSTDFYNVSMYSKSEIRTGGEIFVDYGENWADEAEDEESETLQKIDYDRLDEVVDQIIDFMEKWKHELDSSSKKQEVYDFIVRDILSAAAGPKKGPKLMSLLPSDPEQIHKVKEAGGALLYSEPDAIRDSEWLESNGLCLDNIAVGASTIEGAGRGAFATRDLKKGSTVAPVPLVHLADKTVMDIYEVEKAVDEDGSDMWIRKSEEPVGKQLLLNYCYGHRESSVLLYPAAPAVTAINHALEPNAKLVWSEHAFHHKDWLEASATELSDADDFPYIGLMMEIVATRDIAKGEEIFIDYGPEWQAAWDQHFKDWATWQQDGSVPKEWPLRSLDLNEEYRDKAFPTKTQLDVAPLPSGVRQMCFLVVKANEEGDGKVWVDKVTTGGTTINSDNLFDCTIDEVVTLEEGSFNYTVQWDNEEDENIMVYHVPHSAIVFVDDAEQADEMNPKAFRHNIGVPDDVFPTAWKNLA</sequence>
<reference evidence="2" key="1">
    <citation type="submission" date="2021-01" db="EMBL/GenBank/DDBJ databases">
        <authorList>
            <person name="Corre E."/>
            <person name="Pelletier E."/>
            <person name="Niang G."/>
            <person name="Scheremetjew M."/>
            <person name="Finn R."/>
            <person name="Kale V."/>
            <person name="Holt S."/>
            <person name="Cochrane G."/>
            <person name="Meng A."/>
            <person name="Brown T."/>
            <person name="Cohen L."/>
        </authorList>
    </citation>
    <scope>NUCLEOTIDE SEQUENCE</scope>
    <source>
        <strain evidence="2">CCMP 410</strain>
    </source>
</reference>
<evidence type="ECO:0000259" key="1">
    <source>
        <dbReference type="PROSITE" id="PS50280"/>
    </source>
</evidence>
<accession>A0A7S1Y805</accession>
<dbReference type="InterPro" id="IPR046341">
    <property type="entry name" value="SET_dom_sf"/>
</dbReference>
<dbReference type="Pfam" id="PF00856">
    <property type="entry name" value="SET"/>
    <property type="match status" value="1"/>
</dbReference>
<dbReference type="PROSITE" id="PS50280">
    <property type="entry name" value="SET"/>
    <property type="match status" value="1"/>
</dbReference>